<dbReference type="AlphaFoldDB" id="C8S0L0"/>
<dbReference type="PRINTS" id="PR00313">
    <property type="entry name" value="CABNDNGRPT"/>
</dbReference>
<dbReference type="InterPro" id="IPR011042">
    <property type="entry name" value="6-blade_b-propeller_TolB-like"/>
</dbReference>
<dbReference type="STRING" id="371731.Rsw2DRAFT_1588"/>
<organism evidence="3 4">
    <name type="scientific">Rhodobacter ferrooxidans</name>
    <dbReference type="NCBI Taxonomy" id="371731"/>
    <lineage>
        <taxon>Bacteria</taxon>
        <taxon>Pseudomonadati</taxon>
        <taxon>Pseudomonadota</taxon>
        <taxon>Alphaproteobacteria</taxon>
        <taxon>Rhodobacterales</taxon>
        <taxon>Rhodobacter group</taxon>
        <taxon>Rhodobacter</taxon>
    </lineage>
</organism>
<dbReference type="PANTHER" id="PTHR38340">
    <property type="entry name" value="S-LAYER PROTEIN"/>
    <property type="match status" value="1"/>
</dbReference>
<sequence length="1033" mass="101779">MAQILFSSLLNGQHISFNAALDVLRFAGAADQAAAVRLVVSGANLGVVFAGKTIWLDNLALAGLTTASFSFANGSSLLVGDGTVSAMPDWYGKTYSLAASTVDNQVRGLGGADRVTTGSGHDYLVGNDALAPITHVSRLGGVGSPTNSYGASISADGNLVAFGGSWTGFGSSNNTAVDVFVKNLQTGVVQNEERNAAGVLGLSGSDNPMISADGSTLVFTSSAALVPGTPPNGTIYQAAVNGAAIAAVSVTAGGVFANGASVNADVSSDGRYVTFATTATNFAAGGSVSTYDIYRKDMVTGALVRISTGQTGIDANGDCTHPRISPDGRYVVFSSTATNLTTAETGSFYADVYVWDSATSSLTNITAAAGLADSLNPDVDAAGNVVFQTRRALVAADTNTSFDIYSYNLTTHAYRLVSATATGTAVTFGDSENASISGDGRYVVFASSAASLVAGDSNGYTDIFVKDLLTGAIALVSRTPTAQGNGSSGGAPQISLGGDWIVFESSATNLATTDANTYLTDVFRVANPLLQDTLTGGAGNDTYVLARNDIVVEAVGGGTDTVQSSISHALGANVENLVLLGTAGLSGTGNALNNVITGTLGNNLINGLGGVDTASYAAATTGVSVSLAVAGAQATGGGGSDTLISIENLTGSGANDSLTGDALANTLNGGLGNDTLTGGDGNDVFVVDSAADVIVESAAVSGGVDTVVSAVTWTLGALLENLILSGVALINGTGNTKANVLTGNAAANVLSGLAGNDSITGGAGNDSVLGGLGDDRLDGGTGNDTLTGGDGNDSYLVDSSADVIVESATVAGGVDTVNATVTWALGATLENLTLGGTATINGSGNSANNALTGNAAANVLVGNAGNDTLNGGLGNDTLTGGAGTDVLTGGGGADAFVFNSTVGADVVTDFTSGSDRLRVSMASLPVGDGDLLIENSSLTAATGGFSAAAELVVFSTDVASLSTATAAARIGSATSGFTLGQHVLFAVDTGGQTGLYLFTSSGTDALVSAAELTLLATLTATPTTVLADYLFVA</sequence>
<dbReference type="InterPro" id="IPR018511">
    <property type="entry name" value="Hemolysin-typ_Ca-bd_CS"/>
</dbReference>
<dbReference type="GO" id="GO:0005509">
    <property type="term" value="F:calcium ion binding"/>
    <property type="evidence" value="ECO:0007669"/>
    <property type="project" value="InterPro"/>
</dbReference>
<protein>
    <submittedName>
        <fullName evidence="3">HlyA-like protein</fullName>
    </submittedName>
</protein>
<gene>
    <name evidence="3" type="ORF">Rsw2DRAFT_1588</name>
</gene>
<accession>C8S0L0</accession>
<proteinExistence type="predicted"/>
<dbReference type="GO" id="GO:0005576">
    <property type="term" value="C:extracellular region"/>
    <property type="evidence" value="ECO:0007669"/>
    <property type="project" value="UniProtKB-SubCell"/>
</dbReference>
<dbReference type="eggNOG" id="COG0823">
    <property type="taxonomic scope" value="Bacteria"/>
</dbReference>
<comment type="caution">
    <text evidence="3">The sequence shown here is derived from an EMBL/GenBank/DDBJ whole genome shotgun (WGS) entry which is preliminary data.</text>
</comment>
<dbReference type="PANTHER" id="PTHR38340:SF1">
    <property type="entry name" value="S-LAYER PROTEIN"/>
    <property type="match status" value="1"/>
</dbReference>
<dbReference type="OrthoDB" id="7782055at2"/>
<dbReference type="eggNOG" id="COG2931">
    <property type="taxonomic scope" value="Bacteria"/>
</dbReference>
<dbReference type="SUPFAM" id="SSF51120">
    <property type="entry name" value="beta-Roll"/>
    <property type="match status" value="3"/>
</dbReference>
<dbReference type="EMBL" id="ACYY01000008">
    <property type="protein sequence ID" value="EEW25544.1"/>
    <property type="molecule type" value="Genomic_DNA"/>
</dbReference>
<evidence type="ECO:0000313" key="3">
    <source>
        <dbReference type="EMBL" id="EEW25544.1"/>
    </source>
</evidence>
<dbReference type="InterPro" id="IPR011659">
    <property type="entry name" value="WD40"/>
</dbReference>
<evidence type="ECO:0000313" key="4">
    <source>
        <dbReference type="Proteomes" id="UP000010121"/>
    </source>
</evidence>
<evidence type="ECO:0000256" key="1">
    <source>
        <dbReference type="ARBA" id="ARBA00004613"/>
    </source>
</evidence>
<dbReference type="Proteomes" id="UP000010121">
    <property type="component" value="Unassembled WGS sequence"/>
</dbReference>
<dbReference type="Gene3D" id="2.120.10.30">
    <property type="entry name" value="TolB, C-terminal domain"/>
    <property type="match status" value="2"/>
</dbReference>
<keyword evidence="4" id="KW-1185">Reference proteome</keyword>
<name>C8S0L0_9RHOB</name>
<dbReference type="Pfam" id="PF00353">
    <property type="entry name" value="HemolysinCabind"/>
    <property type="match status" value="7"/>
</dbReference>
<reference evidence="3 4" key="1">
    <citation type="submission" date="2009-08" db="EMBL/GenBank/DDBJ databases">
        <title>The draft genome of Rhodobacter sp. SW2.</title>
        <authorList>
            <consortium name="US DOE Joint Genome Institute (JGI-PGF)"/>
            <person name="Lucas S."/>
            <person name="Copeland A."/>
            <person name="Lapidus A."/>
            <person name="Glavina del Rio T."/>
            <person name="Tice H."/>
            <person name="Bruce D."/>
            <person name="Goodwin L."/>
            <person name="Pitluck S."/>
            <person name="Larimer F."/>
            <person name="Land M.L."/>
            <person name="Hauser L."/>
            <person name="Emerson D."/>
        </authorList>
    </citation>
    <scope>NUCLEOTIDE SEQUENCE [LARGE SCALE GENOMIC DNA]</scope>
    <source>
        <strain evidence="3 4">SW2</strain>
    </source>
</reference>
<evidence type="ECO:0000256" key="2">
    <source>
        <dbReference type="ARBA" id="ARBA00022525"/>
    </source>
</evidence>
<dbReference type="InterPro" id="IPR011049">
    <property type="entry name" value="Serralysin-like_metalloprot_C"/>
</dbReference>
<dbReference type="RefSeq" id="WP_008029776.1">
    <property type="nucleotide sequence ID" value="NZ_ACYY01000008.1"/>
</dbReference>
<dbReference type="SUPFAM" id="SSF69304">
    <property type="entry name" value="Tricorn protease N-terminal domain"/>
    <property type="match status" value="1"/>
</dbReference>
<dbReference type="InterPro" id="IPR001343">
    <property type="entry name" value="Hemolysn_Ca-bd"/>
</dbReference>
<dbReference type="Gene3D" id="2.150.10.10">
    <property type="entry name" value="Serralysin-like metalloprotease, C-terminal"/>
    <property type="match status" value="2"/>
</dbReference>
<dbReference type="InterPro" id="IPR050557">
    <property type="entry name" value="RTX_toxin/Mannuronan_C5-epim"/>
</dbReference>
<comment type="subcellular location">
    <subcellularLocation>
        <location evidence="1">Secreted</location>
    </subcellularLocation>
</comment>
<dbReference type="PROSITE" id="PS00330">
    <property type="entry name" value="HEMOLYSIN_CALCIUM"/>
    <property type="match status" value="3"/>
</dbReference>
<keyword evidence="2" id="KW-0964">Secreted</keyword>
<dbReference type="Pfam" id="PF07676">
    <property type="entry name" value="PD40"/>
    <property type="match status" value="3"/>
</dbReference>